<dbReference type="CDD" id="cd14947">
    <property type="entry name" value="NBR1_like"/>
    <property type="match status" value="1"/>
</dbReference>
<feature type="domain" description="Nbr1 FW" evidence="1">
    <location>
        <begin position="81"/>
        <end position="178"/>
    </location>
</feature>
<dbReference type="InterPro" id="IPR032350">
    <property type="entry name" value="Nbr1_FW"/>
</dbReference>
<dbReference type="PANTHER" id="PTHR20930:SF0">
    <property type="entry name" value="PROTEIN ILRUN"/>
    <property type="match status" value="1"/>
</dbReference>
<proteinExistence type="predicted"/>
<dbReference type="Gene3D" id="1.10.8.10">
    <property type="entry name" value="DNA helicase RuvA subunit, C-terminal domain"/>
    <property type="match status" value="1"/>
</dbReference>
<evidence type="ECO:0000313" key="3">
    <source>
        <dbReference type="Proteomes" id="UP001374579"/>
    </source>
</evidence>
<dbReference type="PANTHER" id="PTHR20930">
    <property type="entry name" value="OVARIAN CARCINOMA ANTIGEN CA125-RELATED"/>
    <property type="match status" value="1"/>
</dbReference>
<dbReference type="Gene3D" id="2.60.40.10">
    <property type="entry name" value="Immunoglobulins"/>
    <property type="match status" value="1"/>
</dbReference>
<reference evidence="2 3" key="1">
    <citation type="submission" date="2024-02" db="EMBL/GenBank/DDBJ databases">
        <title>Chromosome-scale genome assembly of the rough periwinkle Littorina saxatilis.</title>
        <authorList>
            <person name="De Jode A."/>
            <person name="Faria R."/>
            <person name="Formenti G."/>
            <person name="Sims Y."/>
            <person name="Smith T.P."/>
            <person name="Tracey A."/>
            <person name="Wood J.M.D."/>
            <person name="Zagrodzka Z.B."/>
            <person name="Johannesson K."/>
            <person name="Butlin R.K."/>
            <person name="Leder E.H."/>
        </authorList>
    </citation>
    <scope>NUCLEOTIDE SEQUENCE [LARGE SCALE GENOMIC DNA]</scope>
    <source>
        <strain evidence="2">Snail1</strain>
        <tissue evidence="2">Muscle</tissue>
    </source>
</reference>
<gene>
    <name evidence="2" type="ORF">V1264_003179</name>
</gene>
<keyword evidence="3" id="KW-1185">Reference proteome</keyword>
<dbReference type="InterPro" id="IPR039517">
    <property type="entry name" value="C6orf106_UBA-like"/>
</dbReference>
<evidence type="ECO:0000313" key="2">
    <source>
        <dbReference type="EMBL" id="KAK7098971.1"/>
    </source>
</evidence>
<dbReference type="Pfam" id="PF14555">
    <property type="entry name" value="UBA_4"/>
    <property type="match status" value="1"/>
</dbReference>
<dbReference type="InterPro" id="IPR013783">
    <property type="entry name" value="Ig-like_fold"/>
</dbReference>
<dbReference type="EMBL" id="JBAMIC010000012">
    <property type="protein sequence ID" value="KAK7098971.1"/>
    <property type="molecule type" value="Genomic_DNA"/>
</dbReference>
<dbReference type="AlphaFoldDB" id="A0AAN9G896"/>
<dbReference type="GO" id="GO:0000407">
    <property type="term" value="C:phagophore assembly site"/>
    <property type="evidence" value="ECO:0007669"/>
    <property type="project" value="TreeGrafter"/>
</dbReference>
<evidence type="ECO:0000259" key="1">
    <source>
        <dbReference type="Pfam" id="PF16158"/>
    </source>
</evidence>
<name>A0AAN9G896_9CAEN</name>
<dbReference type="SUPFAM" id="SSF46934">
    <property type="entry name" value="UBA-like"/>
    <property type="match status" value="1"/>
</dbReference>
<comment type="caution">
    <text evidence="2">The sequence shown here is derived from an EMBL/GenBank/DDBJ whole genome shotgun (WGS) entry which is preliminary data.</text>
</comment>
<protein>
    <recommendedName>
        <fullName evidence="1">Nbr1 FW domain-containing protein</fullName>
    </recommendedName>
</protein>
<dbReference type="FunFam" id="1.10.8.10:FF:000015">
    <property type="entry name" value="Chromosome 6 C6orf106 homolog"/>
    <property type="match status" value="1"/>
</dbReference>
<dbReference type="CDD" id="cd14349">
    <property type="entry name" value="UBA_CF106"/>
    <property type="match status" value="1"/>
</dbReference>
<organism evidence="2 3">
    <name type="scientific">Littorina saxatilis</name>
    <dbReference type="NCBI Taxonomy" id="31220"/>
    <lineage>
        <taxon>Eukaryota</taxon>
        <taxon>Metazoa</taxon>
        <taxon>Spiralia</taxon>
        <taxon>Lophotrochozoa</taxon>
        <taxon>Mollusca</taxon>
        <taxon>Gastropoda</taxon>
        <taxon>Caenogastropoda</taxon>
        <taxon>Littorinimorpha</taxon>
        <taxon>Littorinoidea</taxon>
        <taxon>Littorinidae</taxon>
        <taxon>Littorina</taxon>
    </lineage>
</organism>
<accession>A0AAN9G896</accession>
<dbReference type="InterPro" id="IPR009060">
    <property type="entry name" value="UBA-like_sf"/>
</dbReference>
<dbReference type="GO" id="GO:0016236">
    <property type="term" value="P:macroautophagy"/>
    <property type="evidence" value="ECO:0007669"/>
    <property type="project" value="TreeGrafter"/>
</dbReference>
<dbReference type="GO" id="GO:0043130">
    <property type="term" value="F:ubiquitin binding"/>
    <property type="evidence" value="ECO:0007669"/>
    <property type="project" value="TreeGrafter"/>
</dbReference>
<dbReference type="Proteomes" id="UP001374579">
    <property type="component" value="Unassembled WGS sequence"/>
</dbReference>
<sequence length="269" mass="29682">MDVDSDLDGKLLQQFSAMGTTDREVLIAEFQKFLGNSINPDSCAFFLDMNNWNLQAAICSYYDIEQPGVELPSMAVVDNVTVGEGEAITPNTKFYKTWRIKNSGTERWPPGCNLRWLSGDCMSHSGWLTVEALAPGECFDVTLELTSPSTAGVHQGQWRMATPTGHYFGESVWVMVTVEENGLMGLTQQMSRIGNFATPHCRLNNQMALVPVSTASTLPLDPFSNQQLQSATALQQSTTTVSPLQTRWLMQSSTDNGIHSDHSQDTEMS</sequence>
<dbReference type="Pfam" id="PF16158">
    <property type="entry name" value="N_BRCA1_IG"/>
    <property type="match status" value="1"/>
</dbReference>